<comment type="caution">
    <text evidence="2">The sequence shown here is derived from an EMBL/GenBank/DDBJ whole genome shotgun (WGS) entry which is preliminary data.</text>
</comment>
<dbReference type="RefSeq" id="WP_123434557.1">
    <property type="nucleotide sequence ID" value="NZ_MOBK01000006.1"/>
</dbReference>
<gene>
    <name evidence="2" type="ORF">BK660_18245</name>
</gene>
<evidence type="ECO:0000313" key="3">
    <source>
        <dbReference type="Proteomes" id="UP000285636"/>
    </source>
</evidence>
<keyword evidence="1" id="KW-0732">Signal</keyword>
<feature type="signal peptide" evidence="1">
    <location>
        <begin position="1"/>
        <end position="22"/>
    </location>
</feature>
<dbReference type="Proteomes" id="UP000285636">
    <property type="component" value="Unassembled WGS sequence"/>
</dbReference>
<feature type="chain" id="PRO_5019095791" evidence="1">
    <location>
        <begin position="23"/>
        <end position="128"/>
    </location>
</feature>
<reference evidence="2 3" key="1">
    <citation type="submission" date="2016-10" db="EMBL/GenBank/DDBJ databases">
        <title>Comparative genome analysis of multiple Pseudomonas spp. focuses on biocontrol and plant growth promoting traits.</title>
        <authorList>
            <person name="Tao X.-Y."/>
            <person name="Taylor C.G."/>
        </authorList>
    </citation>
    <scope>NUCLEOTIDE SEQUENCE [LARGE SCALE GENOMIC DNA]</scope>
    <source>
        <strain evidence="2 3">38D7</strain>
    </source>
</reference>
<evidence type="ECO:0000256" key="1">
    <source>
        <dbReference type="SAM" id="SignalP"/>
    </source>
</evidence>
<name>A0A423I5Z7_9PSED</name>
<proteinExistence type="predicted"/>
<protein>
    <submittedName>
        <fullName evidence="2">Uncharacterized protein</fullName>
    </submittedName>
</protein>
<dbReference type="AlphaFoldDB" id="A0A423I5Z7"/>
<organism evidence="2 3">
    <name type="scientific">Pseudomonas brassicacearum</name>
    <dbReference type="NCBI Taxonomy" id="930166"/>
    <lineage>
        <taxon>Bacteria</taxon>
        <taxon>Pseudomonadati</taxon>
        <taxon>Pseudomonadota</taxon>
        <taxon>Gammaproteobacteria</taxon>
        <taxon>Pseudomonadales</taxon>
        <taxon>Pseudomonadaceae</taxon>
        <taxon>Pseudomonas</taxon>
    </lineage>
</organism>
<sequence>MKKTDLMLLFTVCLVVASAGHAGESLPLTTEYSSDFNYYGADQPFAHPAPPSAILIPPGSYTSTSPGEFIPSSSQHVFHDSLLPTIASARVQVFIRTYDADLNVYMNEEVLNPSCTLECLSQQGPRLE</sequence>
<accession>A0A423I5Z7</accession>
<dbReference type="EMBL" id="MOBK01000006">
    <property type="protein sequence ID" value="RON20980.1"/>
    <property type="molecule type" value="Genomic_DNA"/>
</dbReference>
<evidence type="ECO:0000313" key="2">
    <source>
        <dbReference type="EMBL" id="RON20980.1"/>
    </source>
</evidence>